<keyword evidence="2 7" id="KW-0227">DNA damage</keyword>
<dbReference type="Gene3D" id="1.10.8.420">
    <property type="entry name" value="RecR Domain 1"/>
    <property type="match status" value="1"/>
</dbReference>
<comment type="function">
    <text evidence="7">May play a role in DNA repair. It seems to be involved in an RecBC-independent recombinational process of DNA repair. It may act with RecF and RecO.</text>
</comment>
<dbReference type="GO" id="GO:0006310">
    <property type="term" value="P:DNA recombination"/>
    <property type="evidence" value="ECO:0007669"/>
    <property type="project" value="UniProtKB-UniRule"/>
</dbReference>
<dbReference type="Gene3D" id="3.40.1360.10">
    <property type="match status" value="1"/>
</dbReference>
<name>A0A7C4XP06_UNCKA</name>
<dbReference type="InterPro" id="IPR006171">
    <property type="entry name" value="TOPRIM_dom"/>
</dbReference>
<dbReference type="Pfam" id="PF21175">
    <property type="entry name" value="RecR_C"/>
    <property type="match status" value="1"/>
</dbReference>
<evidence type="ECO:0000256" key="1">
    <source>
        <dbReference type="ARBA" id="ARBA00022723"/>
    </source>
</evidence>
<evidence type="ECO:0000256" key="6">
    <source>
        <dbReference type="ARBA" id="ARBA00023204"/>
    </source>
</evidence>
<dbReference type="GO" id="GO:0008270">
    <property type="term" value="F:zinc ion binding"/>
    <property type="evidence" value="ECO:0007669"/>
    <property type="project" value="UniProtKB-KW"/>
</dbReference>
<evidence type="ECO:0000313" key="9">
    <source>
        <dbReference type="EMBL" id="HGW29973.1"/>
    </source>
</evidence>
<evidence type="ECO:0000256" key="4">
    <source>
        <dbReference type="ARBA" id="ARBA00022833"/>
    </source>
</evidence>
<evidence type="ECO:0000256" key="5">
    <source>
        <dbReference type="ARBA" id="ARBA00023172"/>
    </source>
</evidence>
<keyword evidence="4 7" id="KW-0862">Zinc</keyword>
<dbReference type="HAMAP" id="MF_00017">
    <property type="entry name" value="RecR"/>
    <property type="match status" value="1"/>
</dbReference>
<keyword evidence="5 7" id="KW-0233">DNA recombination</keyword>
<dbReference type="PROSITE" id="PS01300">
    <property type="entry name" value="RECR"/>
    <property type="match status" value="1"/>
</dbReference>
<dbReference type="InterPro" id="IPR023627">
    <property type="entry name" value="Rcmb_RecR"/>
</dbReference>
<dbReference type="NCBIfam" id="TIGR00615">
    <property type="entry name" value="recR"/>
    <property type="match status" value="1"/>
</dbReference>
<dbReference type="PANTHER" id="PTHR30446">
    <property type="entry name" value="RECOMBINATION PROTEIN RECR"/>
    <property type="match status" value="1"/>
</dbReference>
<comment type="caution">
    <text evidence="9">The sequence shown here is derived from an EMBL/GenBank/DDBJ whole genome shotgun (WGS) entry which is preliminary data.</text>
</comment>
<organism evidence="9">
    <name type="scientific">candidate division WWE3 bacterium</name>
    <dbReference type="NCBI Taxonomy" id="2053526"/>
    <lineage>
        <taxon>Bacteria</taxon>
        <taxon>Katanobacteria</taxon>
    </lineage>
</organism>
<dbReference type="AlphaFoldDB" id="A0A7C4XP06"/>
<dbReference type="Gene3D" id="6.10.250.240">
    <property type="match status" value="1"/>
</dbReference>
<protein>
    <recommendedName>
        <fullName evidence="7">Recombination protein RecR</fullName>
    </recommendedName>
</protein>
<dbReference type="GO" id="GO:0006281">
    <property type="term" value="P:DNA repair"/>
    <property type="evidence" value="ECO:0007669"/>
    <property type="project" value="UniProtKB-UniRule"/>
</dbReference>
<evidence type="ECO:0000256" key="7">
    <source>
        <dbReference type="HAMAP-Rule" id="MF_00017"/>
    </source>
</evidence>
<feature type="domain" description="Toprim" evidence="8">
    <location>
        <begin position="80"/>
        <end position="194"/>
    </location>
</feature>
<dbReference type="Pfam" id="PF13662">
    <property type="entry name" value="Toprim_4"/>
    <property type="match status" value="1"/>
</dbReference>
<keyword evidence="1 7" id="KW-0479">Metal-binding</keyword>
<dbReference type="Pfam" id="PF02132">
    <property type="entry name" value="RecR_ZnF"/>
    <property type="match status" value="1"/>
</dbReference>
<evidence type="ECO:0000256" key="3">
    <source>
        <dbReference type="ARBA" id="ARBA00022771"/>
    </source>
</evidence>
<accession>A0A7C4XP06</accession>
<evidence type="ECO:0000256" key="2">
    <source>
        <dbReference type="ARBA" id="ARBA00022763"/>
    </source>
</evidence>
<reference evidence="9" key="1">
    <citation type="journal article" date="2020" name="mSystems">
        <title>Genome- and Community-Level Interaction Insights into Carbon Utilization and Element Cycling Functions of Hydrothermarchaeota in Hydrothermal Sediment.</title>
        <authorList>
            <person name="Zhou Z."/>
            <person name="Liu Y."/>
            <person name="Xu W."/>
            <person name="Pan J."/>
            <person name="Luo Z.H."/>
            <person name="Li M."/>
        </authorList>
    </citation>
    <scope>NUCLEOTIDE SEQUENCE [LARGE SCALE GENOMIC DNA]</scope>
    <source>
        <strain evidence="9">SpSt-417</strain>
    </source>
</reference>
<dbReference type="SUPFAM" id="SSF111304">
    <property type="entry name" value="Recombination protein RecR"/>
    <property type="match status" value="1"/>
</dbReference>
<gene>
    <name evidence="7 9" type="primary">recR</name>
    <name evidence="9" type="ORF">ENR63_03570</name>
</gene>
<dbReference type="CDD" id="cd01025">
    <property type="entry name" value="TOPRIM_recR"/>
    <property type="match status" value="1"/>
</dbReference>
<dbReference type="InterPro" id="IPR015967">
    <property type="entry name" value="Rcmb_RecR_Znf"/>
</dbReference>
<feature type="zinc finger region" description="C4-type" evidence="7">
    <location>
        <begin position="57"/>
        <end position="72"/>
    </location>
</feature>
<keyword evidence="3 7" id="KW-0863">Zinc-finger</keyword>
<comment type="similarity">
    <text evidence="7">Belongs to the RecR family.</text>
</comment>
<dbReference type="Pfam" id="PF21176">
    <property type="entry name" value="RecR_HhH"/>
    <property type="match status" value="1"/>
</dbReference>
<dbReference type="InterPro" id="IPR034137">
    <property type="entry name" value="TOPRIM_RecR"/>
</dbReference>
<dbReference type="PROSITE" id="PS50880">
    <property type="entry name" value="TOPRIM"/>
    <property type="match status" value="1"/>
</dbReference>
<dbReference type="EMBL" id="DSRT01000192">
    <property type="protein sequence ID" value="HGW29973.1"/>
    <property type="molecule type" value="Genomic_DNA"/>
</dbReference>
<dbReference type="GO" id="GO:0003677">
    <property type="term" value="F:DNA binding"/>
    <property type="evidence" value="ECO:0007669"/>
    <property type="project" value="UniProtKB-UniRule"/>
</dbReference>
<dbReference type="InterPro" id="IPR000093">
    <property type="entry name" value="DNA_Rcmb_RecR"/>
</dbReference>
<sequence length="217" mass="23933">MKLPKTLANLINSFERLPGIGPKTAQRLAFYLLRVPLADVQEFSNNLVKLKTETKLCSICKNVDEIDPCSICSDSSRNQNTIIVTSSPLDVYAFEKVGFSGRYHVLHGVINPLDNVGPEEIYILDLMRRLDELIVGRAGSTPLNTSTGEPLELILATNTSMEGEATAMYVSKLIKDKGFTESQIKITRIARGLPVGGDIEYADDITLSRALEGRLKF</sequence>
<keyword evidence="6 7" id="KW-0234">DNA repair</keyword>
<dbReference type="PANTHER" id="PTHR30446:SF0">
    <property type="entry name" value="RECOMBINATION PROTEIN RECR"/>
    <property type="match status" value="1"/>
</dbReference>
<proteinExistence type="inferred from homology"/>
<evidence type="ECO:0000259" key="8">
    <source>
        <dbReference type="PROSITE" id="PS50880"/>
    </source>
</evidence>